<dbReference type="Pfam" id="PF00512">
    <property type="entry name" value="HisKA"/>
    <property type="match status" value="1"/>
</dbReference>
<dbReference type="PRINTS" id="PR00344">
    <property type="entry name" value="BCTRLSENSOR"/>
</dbReference>
<dbReference type="InterPro" id="IPR004358">
    <property type="entry name" value="Sig_transdc_His_kin-like_C"/>
</dbReference>
<dbReference type="PANTHER" id="PTHR43711:SF31">
    <property type="entry name" value="HISTIDINE KINASE"/>
    <property type="match status" value="1"/>
</dbReference>
<dbReference type="CDD" id="cd00082">
    <property type="entry name" value="HisKA"/>
    <property type="match status" value="1"/>
</dbReference>
<dbReference type="InterPro" id="IPR005467">
    <property type="entry name" value="His_kinase_dom"/>
</dbReference>
<keyword evidence="8" id="KW-0812">Transmembrane</keyword>
<keyword evidence="4" id="KW-0808">Transferase</keyword>
<gene>
    <name evidence="10" type="ORF">COV55_00495</name>
</gene>
<name>A0A2H0NE94_9BACT</name>
<evidence type="ECO:0000256" key="3">
    <source>
        <dbReference type="ARBA" id="ARBA00022553"/>
    </source>
</evidence>
<feature type="transmembrane region" description="Helical" evidence="8">
    <location>
        <begin position="202"/>
        <end position="222"/>
    </location>
</feature>
<dbReference type="AlphaFoldDB" id="A0A2H0NE94"/>
<protein>
    <recommendedName>
        <fullName evidence="2">histidine kinase</fullName>
        <ecNumber evidence="2">2.7.13.3</ecNumber>
    </recommendedName>
</protein>
<dbReference type="SMART" id="SM00387">
    <property type="entry name" value="HATPase_c"/>
    <property type="match status" value="1"/>
</dbReference>
<dbReference type="EMBL" id="PCWQ01000006">
    <property type="protein sequence ID" value="PIR07207.1"/>
    <property type="molecule type" value="Genomic_DNA"/>
</dbReference>
<feature type="transmembrane region" description="Helical" evidence="8">
    <location>
        <begin position="101"/>
        <end position="119"/>
    </location>
</feature>
<dbReference type="SUPFAM" id="SSF47384">
    <property type="entry name" value="Homodimeric domain of signal transducing histidine kinase"/>
    <property type="match status" value="1"/>
</dbReference>
<feature type="transmembrane region" description="Helical" evidence="8">
    <location>
        <begin position="69"/>
        <end position="89"/>
    </location>
</feature>
<evidence type="ECO:0000259" key="9">
    <source>
        <dbReference type="PROSITE" id="PS50109"/>
    </source>
</evidence>
<evidence type="ECO:0000256" key="5">
    <source>
        <dbReference type="ARBA" id="ARBA00022777"/>
    </source>
</evidence>
<evidence type="ECO:0000313" key="10">
    <source>
        <dbReference type="EMBL" id="PIR07207.1"/>
    </source>
</evidence>
<keyword evidence="8" id="KW-1133">Transmembrane helix</keyword>
<dbReference type="EC" id="2.7.13.3" evidence="2"/>
<keyword evidence="5" id="KW-0418">Kinase</keyword>
<comment type="caution">
    <text evidence="10">The sequence shown here is derived from an EMBL/GenBank/DDBJ whole genome shotgun (WGS) entry which is preliminary data.</text>
</comment>
<dbReference type="Gene3D" id="3.30.450.40">
    <property type="match status" value="2"/>
</dbReference>
<evidence type="ECO:0000256" key="1">
    <source>
        <dbReference type="ARBA" id="ARBA00000085"/>
    </source>
</evidence>
<feature type="transmembrane region" description="Helical" evidence="8">
    <location>
        <begin position="234"/>
        <end position="256"/>
    </location>
</feature>
<feature type="transmembrane region" description="Helical" evidence="8">
    <location>
        <begin position="139"/>
        <end position="158"/>
    </location>
</feature>
<feature type="transmembrane region" description="Helical" evidence="8">
    <location>
        <begin position="35"/>
        <end position="57"/>
    </location>
</feature>
<keyword evidence="3" id="KW-0597">Phosphoprotein</keyword>
<dbReference type="SUPFAM" id="SSF55874">
    <property type="entry name" value="ATPase domain of HSP90 chaperone/DNA topoisomerase II/histidine kinase"/>
    <property type="match status" value="1"/>
</dbReference>
<dbReference type="Gene3D" id="1.10.287.130">
    <property type="match status" value="1"/>
</dbReference>
<dbReference type="Pfam" id="PF16927">
    <property type="entry name" value="HisKA_7TM"/>
    <property type="match status" value="1"/>
</dbReference>
<feature type="transmembrane region" description="Helical" evidence="8">
    <location>
        <begin position="6"/>
        <end position="26"/>
    </location>
</feature>
<keyword evidence="6" id="KW-0902">Two-component regulatory system</keyword>
<dbReference type="InterPro" id="IPR003018">
    <property type="entry name" value="GAF"/>
</dbReference>
<dbReference type="Pfam" id="PF02518">
    <property type="entry name" value="HATPase_c"/>
    <property type="match status" value="1"/>
</dbReference>
<dbReference type="InterPro" id="IPR031621">
    <property type="entry name" value="HisKA_7TM"/>
</dbReference>
<dbReference type="GO" id="GO:0000155">
    <property type="term" value="F:phosphorelay sensor kinase activity"/>
    <property type="evidence" value="ECO:0007669"/>
    <property type="project" value="InterPro"/>
</dbReference>
<accession>A0A2H0NE94</accession>
<dbReference type="PANTHER" id="PTHR43711">
    <property type="entry name" value="TWO-COMPONENT HISTIDINE KINASE"/>
    <property type="match status" value="1"/>
</dbReference>
<evidence type="ECO:0000256" key="8">
    <source>
        <dbReference type="SAM" id="Phobius"/>
    </source>
</evidence>
<comment type="catalytic activity">
    <reaction evidence="1">
        <text>ATP + protein L-histidine = ADP + protein N-phospho-L-histidine.</text>
        <dbReference type="EC" id="2.7.13.3"/>
    </reaction>
</comment>
<dbReference type="SUPFAM" id="SSF55781">
    <property type="entry name" value="GAF domain-like"/>
    <property type="match status" value="2"/>
</dbReference>
<dbReference type="InterPro" id="IPR036097">
    <property type="entry name" value="HisK_dim/P_sf"/>
</dbReference>
<proteinExistence type="predicted"/>
<dbReference type="InterPro" id="IPR003661">
    <property type="entry name" value="HisK_dim/P_dom"/>
</dbReference>
<evidence type="ECO:0000256" key="6">
    <source>
        <dbReference type="ARBA" id="ARBA00023012"/>
    </source>
</evidence>
<evidence type="ECO:0000256" key="2">
    <source>
        <dbReference type="ARBA" id="ARBA00012438"/>
    </source>
</evidence>
<dbReference type="PROSITE" id="PS50109">
    <property type="entry name" value="HIS_KIN"/>
    <property type="match status" value="1"/>
</dbReference>
<keyword evidence="7" id="KW-0175">Coiled coil</keyword>
<dbReference type="InterPro" id="IPR003594">
    <property type="entry name" value="HATPase_dom"/>
</dbReference>
<feature type="transmembrane region" description="Helical" evidence="8">
    <location>
        <begin position="174"/>
        <end position="196"/>
    </location>
</feature>
<dbReference type="Gene3D" id="3.30.565.10">
    <property type="entry name" value="Histidine kinase-like ATPase, C-terminal domain"/>
    <property type="match status" value="1"/>
</dbReference>
<keyword evidence="8" id="KW-0472">Membrane</keyword>
<dbReference type="InterPro" id="IPR029016">
    <property type="entry name" value="GAF-like_dom_sf"/>
</dbReference>
<dbReference type="FunFam" id="3.30.565.10:FF:000006">
    <property type="entry name" value="Sensor histidine kinase WalK"/>
    <property type="match status" value="1"/>
</dbReference>
<organism evidence="10 11">
    <name type="scientific">Candidatus Komeilibacteria bacterium CG11_big_fil_rev_8_21_14_0_20_36_20</name>
    <dbReference type="NCBI Taxonomy" id="1974477"/>
    <lineage>
        <taxon>Bacteria</taxon>
        <taxon>Candidatus Komeiliibacteriota</taxon>
    </lineage>
</organism>
<dbReference type="SMART" id="SM00065">
    <property type="entry name" value="GAF"/>
    <property type="match status" value="2"/>
</dbReference>
<evidence type="ECO:0000256" key="7">
    <source>
        <dbReference type="SAM" id="Coils"/>
    </source>
</evidence>
<evidence type="ECO:0000256" key="4">
    <source>
        <dbReference type="ARBA" id="ARBA00022679"/>
    </source>
</evidence>
<feature type="domain" description="Histidine kinase" evidence="9">
    <location>
        <begin position="708"/>
        <end position="928"/>
    </location>
</feature>
<sequence length="936" mass="106854">MSTNITHLLLILISLLNLFLSFLVWIKNKKSPSNIWYSMVVLGGSLWAFGLFGFLYVDSLTVALNWARFYYIVAAIIAYCFLHFAIYFPFKIHSDTNILKILTLAPVIIIIYFLFFTDLHLSKISLVDWGKDVTLGKAYIFYVAYFTVYIIISFVIWSKKYKIADKIDRLRLKYVFIGTGTTLIFGSFFNLFLPIFNYRYVWVGPFFTILMIGFIFYAIVRYRLMNIRVIIARSILYAILVGTVSSAFALSVVVVGNLIGGNTRTSKMITFIIDAIIVVLFLDPVKRTWARVTDRIFYKDKIDYQLVLQEVSQILAREIDLQKLLPKTAALLTEKIKIKSISVLAPIGNKFVPIVEDDDHSNKQYQPSENFINYVQNHQGIMIVEELIRLQDSLDHKSLRYRELDGFIKEAESWKIEMVVPVSEEGDLTAVFLCSTKSSGDLYSQDDINFFKVLAPQVSNAIEKSELYEEVEEFNRELQAKVEARTKSLQEVNMALEERNKFLTTMQVVINMVSRTMDLKKITQMIADSIANELGYVGGILSFVDFDKKVLLVGAITQNKMTIEALGLLQKKVWEYNTPLQEDYNLATQTVLSGKINFSDRMSDFLSPPVEKESIDKIQKKLGIQTVVGVPIFSENKIIGIIRFLLAVKRDKIFSLDIETMTALTNEVGIVWRNLRLYENLQKANRDMQEANIHLRALDKAKSEFLSIASHQLRTPISAIKGYLAMMLDGDFGKVSPKIKNVLKDLFESSARLARLINVFLNVSRIESGRFKLDKKPIQINDLIESVIIELKNQAIKKELKLTYHQPVKKIPLVFADSDKLREVILNLVDNAIKYTLKGSIDIYIKHDKHELSFISKDTGIGIDPSEGRTLFRKFVRGTGVAQIHTGGSGLGLFIAQKIIKEHGGRIWAESKGKEKGSVFRFVIPLYDGQDKRVEK</sequence>
<dbReference type="SMART" id="SM00388">
    <property type="entry name" value="HisKA"/>
    <property type="match status" value="1"/>
</dbReference>
<reference evidence="10 11" key="1">
    <citation type="submission" date="2017-09" db="EMBL/GenBank/DDBJ databases">
        <title>Depth-based differentiation of microbial function through sediment-hosted aquifers and enrichment of novel symbionts in the deep terrestrial subsurface.</title>
        <authorList>
            <person name="Probst A.J."/>
            <person name="Ladd B."/>
            <person name="Jarett J.K."/>
            <person name="Geller-Mcgrath D.E."/>
            <person name="Sieber C.M."/>
            <person name="Emerson J.B."/>
            <person name="Anantharaman K."/>
            <person name="Thomas B.C."/>
            <person name="Malmstrom R."/>
            <person name="Stieglmeier M."/>
            <person name="Klingl A."/>
            <person name="Woyke T."/>
            <person name="Ryan C.M."/>
            <person name="Banfield J.F."/>
        </authorList>
    </citation>
    <scope>NUCLEOTIDE SEQUENCE [LARGE SCALE GENOMIC DNA]</scope>
    <source>
        <strain evidence="10">CG11_big_fil_rev_8_21_14_0_20_36_20</strain>
    </source>
</reference>
<feature type="coiled-coil region" evidence="7">
    <location>
        <begin position="674"/>
        <end position="701"/>
    </location>
</feature>
<evidence type="ECO:0000313" key="11">
    <source>
        <dbReference type="Proteomes" id="UP000230564"/>
    </source>
</evidence>
<dbReference type="InterPro" id="IPR036890">
    <property type="entry name" value="HATPase_C_sf"/>
</dbReference>
<dbReference type="Proteomes" id="UP000230564">
    <property type="component" value="Unassembled WGS sequence"/>
</dbReference>
<dbReference type="InterPro" id="IPR050736">
    <property type="entry name" value="Sensor_HK_Regulatory"/>
</dbReference>